<keyword evidence="2 3" id="KW-0067">ATP-binding</keyword>
<dbReference type="OrthoDB" id="10372221at2759"/>
<evidence type="ECO:0000256" key="3">
    <source>
        <dbReference type="RuleBase" id="RU003322"/>
    </source>
</evidence>
<evidence type="ECO:0000313" key="4">
    <source>
        <dbReference type="EMBL" id="PIL28292.1"/>
    </source>
</evidence>
<sequence length="652" mass="71585">MAIGKAIGIDLGTTHWYALIWVAFKLKPDNRTAVWNNDGVEIIPNDQGNPTTPSYVAFTDIDCLIGDSAKTQAPLNLHNTIFNVKRLLGRAFPAPDIQSDVKRFPFSVIDKGLKPYIRAQRRGRMKVFSPEELQSMLLAYLKKAAEAYLNDTVTSAVITVPAYFDFAQRQAVESAATAAGLRVLRLISEPSCAALTYGLTMVEPAHAPRVLLLDIGGGSTNAQLFTMEEGILEVWGVAGVSHLGGDDFDSRLVAHLVQEFRREHGRDLTGNASPLFRLRAACESAKRTLSVETEANIAIDWLWPGVDFYTTVTQAQFEEVCQDLFRLVCDPIEKVLRDAHVEKAQVDRIVLVGGSTHIPGIVQLVSDFFDGKQVTRLDQDAIVAHGAALQAAVLSGQDSARLQEFLLLDVTPFSLGIETAGGIMTPVVRRNTTIPTRKMETFTTTFDNQPGVFIEVYEGDCAHTEDNTLLARVVLTGIPPAPRGVPRIEVIFEMDLNQHLVVSVTDTATRRSNKVAVQSEKRGLTDSEVVDMVVNANTAAARAAARARLVRYVDGLRDTLRELRPAVERADAWLEETQDVFVPEYDAQRERLEAVARPLAERFAEAAAGDGLDGVDIPEGDVVDEEMLRNWAVEVVGPDYVPPADPDVDMED</sequence>
<dbReference type="Gene3D" id="3.30.420.40">
    <property type="match status" value="2"/>
</dbReference>
<dbReference type="SUPFAM" id="SSF53067">
    <property type="entry name" value="Actin-like ATPase domain"/>
    <property type="match status" value="2"/>
</dbReference>
<dbReference type="Pfam" id="PF00012">
    <property type="entry name" value="HSP70"/>
    <property type="match status" value="1"/>
</dbReference>
<dbReference type="Gene3D" id="3.30.30.30">
    <property type="match status" value="1"/>
</dbReference>
<proteinExistence type="inferred from homology"/>
<dbReference type="PANTHER" id="PTHR19375">
    <property type="entry name" value="HEAT SHOCK PROTEIN 70KDA"/>
    <property type="match status" value="1"/>
</dbReference>
<evidence type="ECO:0000313" key="5">
    <source>
        <dbReference type="Proteomes" id="UP000230002"/>
    </source>
</evidence>
<dbReference type="Gene3D" id="3.90.640.10">
    <property type="entry name" value="Actin, Chain A, domain 4"/>
    <property type="match status" value="1"/>
</dbReference>
<dbReference type="InterPro" id="IPR018181">
    <property type="entry name" value="Heat_shock_70_CS"/>
</dbReference>
<gene>
    <name evidence="4" type="ORF">GSI_09580</name>
</gene>
<keyword evidence="5" id="KW-1185">Reference proteome</keyword>
<accession>A0A2G8S3F6</accession>
<dbReference type="EMBL" id="AYKW01000025">
    <property type="protein sequence ID" value="PIL28292.1"/>
    <property type="molecule type" value="Genomic_DNA"/>
</dbReference>
<evidence type="ECO:0000256" key="1">
    <source>
        <dbReference type="ARBA" id="ARBA00022741"/>
    </source>
</evidence>
<keyword evidence="1 3" id="KW-0547">Nucleotide-binding</keyword>
<comment type="caution">
    <text evidence="4">The sequence shown here is derived from an EMBL/GenBank/DDBJ whole genome shotgun (WGS) entry which is preliminary data.</text>
</comment>
<dbReference type="PRINTS" id="PR00301">
    <property type="entry name" value="HEATSHOCK70"/>
</dbReference>
<dbReference type="STRING" id="1077348.A0A2G8S3F6"/>
<comment type="similarity">
    <text evidence="3">Belongs to the heat shock protein 70 family.</text>
</comment>
<dbReference type="PROSITE" id="PS01036">
    <property type="entry name" value="HSP70_3"/>
    <property type="match status" value="1"/>
</dbReference>
<organism evidence="4 5">
    <name type="scientific">Ganoderma sinense ZZ0214-1</name>
    <dbReference type="NCBI Taxonomy" id="1077348"/>
    <lineage>
        <taxon>Eukaryota</taxon>
        <taxon>Fungi</taxon>
        <taxon>Dikarya</taxon>
        <taxon>Basidiomycota</taxon>
        <taxon>Agaricomycotina</taxon>
        <taxon>Agaricomycetes</taxon>
        <taxon>Polyporales</taxon>
        <taxon>Polyporaceae</taxon>
        <taxon>Ganoderma</taxon>
    </lineage>
</organism>
<dbReference type="GO" id="GO:0140662">
    <property type="term" value="F:ATP-dependent protein folding chaperone"/>
    <property type="evidence" value="ECO:0007669"/>
    <property type="project" value="InterPro"/>
</dbReference>
<dbReference type="Gene3D" id="2.60.34.10">
    <property type="entry name" value="Substrate Binding Domain Of DNAk, Chain A, domain 1"/>
    <property type="match status" value="1"/>
</dbReference>
<dbReference type="InterPro" id="IPR013126">
    <property type="entry name" value="Hsp_70_fam"/>
</dbReference>
<protein>
    <submittedName>
        <fullName evidence="4">Transporter</fullName>
    </submittedName>
</protein>
<dbReference type="FunFam" id="3.90.640.10:FF:000002">
    <property type="entry name" value="Heat shock 70 kDa"/>
    <property type="match status" value="1"/>
</dbReference>
<reference evidence="4 5" key="1">
    <citation type="journal article" date="2015" name="Sci. Rep.">
        <title>Chromosome-level genome map provides insights into diverse defense mechanisms in the medicinal fungus Ganoderma sinense.</title>
        <authorList>
            <person name="Zhu Y."/>
            <person name="Xu J."/>
            <person name="Sun C."/>
            <person name="Zhou S."/>
            <person name="Xu H."/>
            <person name="Nelson D.R."/>
            <person name="Qian J."/>
            <person name="Song J."/>
            <person name="Luo H."/>
            <person name="Xiang L."/>
            <person name="Li Y."/>
            <person name="Xu Z."/>
            <person name="Ji A."/>
            <person name="Wang L."/>
            <person name="Lu S."/>
            <person name="Hayward A."/>
            <person name="Sun W."/>
            <person name="Li X."/>
            <person name="Schwartz D.C."/>
            <person name="Wang Y."/>
            <person name="Chen S."/>
        </authorList>
    </citation>
    <scope>NUCLEOTIDE SEQUENCE [LARGE SCALE GENOMIC DNA]</scope>
    <source>
        <strain evidence="4 5">ZZ0214-1</strain>
    </source>
</reference>
<dbReference type="InterPro" id="IPR029047">
    <property type="entry name" value="HSP70_peptide-bd_sf"/>
</dbReference>
<dbReference type="Proteomes" id="UP000230002">
    <property type="component" value="Unassembled WGS sequence"/>
</dbReference>
<dbReference type="InterPro" id="IPR043129">
    <property type="entry name" value="ATPase_NBD"/>
</dbReference>
<name>A0A2G8S3F6_9APHY</name>
<evidence type="ECO:0000256" key="2">
    <source>
        <dbReference type="ARBA" id="ARBA00022840"/>
    </source>
</evidence>
<dbReference type="FunFam" id="3.30.30.30:FF:000001">
    <property type="entry name" value="heat shock 70 kDa protein-like"/>
    <property type="match status" value="1"/>
</dbReference>
<dbReference type="AlphaFoldDB" id="A0A2G8S3F6"/>
<dbReference type="GO" id="GO:0005524">
    <property type="term" value="F:ATP binding"/>
    <property type="evidence" value="ECO:0007669"/>
    <property type="project" value="UniProtKB-KW"/>
</dbReference>
<dbReference type="SUPFAM" id="SSF100920">
    <property type="entry name" value="Heat shock protein 70kD (HSP70), peptide-binding domain"/>
    <property type="match status" value="1"/>
</dbReference>